<organism evidence="1 2">
    <name type="scientific">Rhodococcus sacchari</name>
    <dbReference type="NCBI Taxonomy" id="2962047"/>
    <lineage>
        <taxon>Bacteria</taxon>
        <taxon>Bacillati</taxon>
        <taxon>Actinomycetota</taxon>
        <taxon>Actinomycetes</taxon>
        <taxon>Mycobacteriales</taxon>
        <taxon>Nocardiaceae</taxon>
        <taxon>Rhodococcus</taxon>
    </lineage>
</organism>
<gene>
    <name evidence="1" type="ORF">OED52_10025</name>
</gene>
<reference evidence="1" key="1">
    <citation type="submission" date="2022-10" db="EMBL/GenBank/DDBJ databases">
        <title>Rhodococcus ferula Z13 complete genome.</title>
        <authorList>
            <person name="Long X."/>
            <person name="Zang M."/>
        </authorList>
    </citation>
    <scope>NUCLEOTIDE SEQUENCE</scope>
    <source>
        <strain evidence="1">Z13</strain>
    </source>
</reference>
<sequence length="287" mass="33135">MDITPAQRVPENIEADIPVAQRTFVHLLADRRIWPMFLFRALALQGTHPTVMAALEQHSKSWDRPSERAENTLAYTYRIYFGENVAESARELREMHRPITGQDYEGRRYHAWNRDVWAWVHLTTVESLLYAIDVCFGPQPQDRVEAFYRESCRLGRLFGVREDDMPADVAGLRRYVEDGVREKLAMSPGTRRMQQLVDEQDVIATLEPRLAELPRPLPAVLKKLTGRPVKTLMFGAFPEHVRQIWGVPWSAAREREFRALLAFMLLASRTLPARFRMIPEARAALGV</sequence>
<protein>
    <submittedName>
        <fullName evidence="1">DUF2236 domain-containing protein</fullName>
    </submittedName>
</protein>
<dbReference type="EMBL" id="CP107551">
    <property type="protein sequence ID" value="UYP20819.1"/>
    <property type="molecule type" value="Genomic_DNA"/>
</dbReference>
<evidence type="ECO:0000313" key="1">
    <source>
        <dbReference type="EMBL" id="UYP20819.1"/>
    </source>
</evidence>
<name>A0ACD4DLA4_9NOCA</name>
<proteinExistence type="predicted"/>
<dbReference type="Proteomes" id="UP001156484">
    <property type="component" value="Chromosome"/>
</dbReference>
<evidence type="ECO:0000313" key="2">
    <source>
        <dbReference type="Proteomes" id="UP001156484"/>
    </source>
</evidence>
<accession>A0ACD4DLA4</accession>
<keyword evidence="2" id="KW-1185">Reference proteome</keyword>